<name>A0A0F9PXR9_9ZZZZ</name>
<accession>A0A0F9PXR9</accession>
<proteinExistence type="predicted"/>
<dbReference type="EMBL" id="LAZR01004760">
    <property type="protein sequence ID" value="KKN05811.1"/>
    <property type="molecule type" value="Genomic_DNA"/>
</dbReference>
<feature type="region of interest" description="Disordered" evidence="1">
    <location>
        <begin position="194"/>
        <end position="238"/>
    </location>
</feature>
<dbReference type="AlphaFoldDB" id="A0A0F9PXR9"/>
<protein>
    <submittedName>
        <fullName evidence="2">Uncharacterized protein</fullName>
    </submittedName>
</protein>
<organism evidence="2">
    <name type="scientific">marine sediment metagenome</name>
    <dbReference type="NCBI Taxonomy" id="412755"/>
    <lineage>
        <taxon>unclassified sequences</taxon>
        <taxon>metagenomes</taxon>
        <taxon>ecological metagenomes</taxon>
    </lineage>
</organism>
<evidence type="ECO:0000256" key="1">
    <source>
        <dbReference type="SAM" id="MobiDB-lite"/>
    </source>
</evidence>
<sequence>MARNLTSGMVTELTGKIVRPILFVEIEFDTDFLRLWSGLGDIVWNSETWSGAGELLHIDRIIESQDVKAQPFSVSLSGIPNNMAARVISDSRYGKTMKIWLGGKDSSGVIIADPFNSWSGSPDIPIIENTGKTIRVTITGEGELIDNRPHERRFTPEDQHLDYPLDKGFDFMTAIASLWTGIWGIPNPIPDGPPAGFVESPLDPGGGTLTSISNLGAEQALADEREDEDEDDSAPFDT</sequence>
<feature type="compositionally biased region" description="Acidic residues" evidence="1">
    <location>
        <begin position="224"/>
        <end position="238"/>
    </location>
</feature>
<comment type="caution">
    <text evidence="2">The sequence shown here is derived from an EMBL/GenBank/DDBJ whole genome shotgun (WGS) entry which is preliminary data.</text>
</comment>
<evidence type="ECO:0000313" key="2">
    <source>
        <dbReference type="EMBL" id="KKN05811.1"/>
    </source>
</evidence>
<reference evidence="2" key="1">
    <citation type="journal article" date="2015" name="Nature">
        <title>Complex archaea that bridge the gap between prokaryotes and eukaryotes.</title>
        <authorList>
            <person name="Spang A."/>
            <person name="Saw J.H."/>
            <person name="Jorgensen S.L."/>
            <person name="Zaremba-Niedzwiedzka K."/>
            <person name="Martijn J."/>
            <person name="Lind A.E."/>
            <person name="van Eijk R."/>
            <person name="Schleper C."/>
            <person name="Guy L."/>
            <person name="Ettema T.J."/>
        </authorList>
    </citation>
    <scope>NUCLEOTIDE SEQUENCE</scope>
</reference>
<gene>
    <name evidence="2" type="ORF">LCGC14_1083650</name>
</gene>